<sequence length="22" mass="2431">MSGLISPNIDKTKTILIMNVIE</sequence>
<reference evidence="1" key="1">
    <citation type="submission" date="2018-05" db="EMBL/GenBank/DDBJ databases">
        <authorList>
            <person name="Lanie J.A."/>
            <person name="Ng W.-L."/>
            <person name="Kazmierczak K.M."/>
            <person name="Andrzejewski T.M."/>
            <person name="Davidsen T.M."/>
            <person name="Wayne K.J."/>
            <person name="Tettelin H."/>
            <person name="Glass J.I."/>
            <person name="Rusch D."/>
            <person name="Podicherti R."/>
            <person name="Tsui H.-C.T."/>
            <person name="Winkler M.E."/>
        </authorList>
    </citation>
    <scope>NUCLEOTIDE SEQUENCE</scope>
</reference>
<dbReference type="EMBL" id="UINC01209620">
    <property type="protein sequence ID" value="SVE32711.1"/>
    <property type="molecule type" value="Genomic_DNA"/>
</dbReference>
<organism evidence="1">
    <name type="scientific">marine metagenome</name>
    <dbReference type="NCBI Taxonomy" id="408172"/>
    <lineage>
        <taxon>unclassified sequences</taxon>
        <taxon>metagenomes</taxon>
        <taxon>ecological metagenomes</taxon>
    </lineage>
</organism>
<protein>
    <submittedName>
        <fullName evidence="1">Uncharacterized protein</fullName>
    </submittedName>
</protein>
<gene>
    <name evidence="1" type="ORF">METZ01_LOCUS485565</name>
</gene>
<proteinExistence type="predicted"/>
<evidence type="ECO:0000313" key="1">
    <source>
        <dbReference type="EMBL" id="SVE32711.1"/>
    </source>
</evidence>
<accession>A0A383CKR3</accession>
<dbReference type="AlphaFoldDB" id="A0A383CKR3"/>
<name>A0A383CKR3_9ZZZZ</name>